<dbReference type="FunFam" id="1.10.1900.20:FF:000001">
    <property type="entry name" value="50S ribosomal protein L20"/>
    <property type="match status" value="1"/>
</dbReference>
<dbReference type="EMBL" id="VNHM01000014">
    <property type="protein sequence ID" value="TYO94554.1"/>
    <property type="molecule type" value="Genomic_DNA"/>
</dbReference>
<dbReference type="Gene3D" id="6.10.160.10">
    <property type="match status" value="1"/>
</dbReference>
<evidence type="ECO:0000256" key="7">
    <source>
        <dbReference type="ARBA" id="ARBA00035172"/>
    </source>
</evidence>
<name>A0A5S4ZPR4_9FIRM</name>
<dbReference type="AlphaFoldDB" id="A0A5S4ZPR4"/>
<dbReference type="GO" id="GO:0006412">
    <property type="term" value="P:translation"/>
    <property type="evidence" value="ECO:0007669"/>
    <property type="project" value="InterPro"/>
</dbReference>
<dbReference type="SUPFAM" id="SSF74731">
    <property type="entry name" value="Ribosomal protein L20"/>
    <property type="match status" value="1"/>
</dbReference>
<evidence type="ECO:0000256" key="9">
    <source>
        <dbReference type="RuleBase" id="RU000560"/>
    </source>
</evidence>
<protein>
    <recommendedName>
        <fullName evidence="7 8">Large ribosomal subunit protein bL20</fullName>
    </recommendedName>
</protein>
<dbReference type="GO" id="GO:0000027">
    <property type="term" value="P:ribosomal large subunit assembly"/>
    <property type="evidence" value="ECO:0007669"/>
    <property type="project" value="UniProtKB-UniRule"/>
</dbReference>
<keyword evidence="5 8" id="KW-0687">Ribonucleoprotein</keyword>
<evidence type="ECO:0000256" key="4">
    <source>
        <dbReference type="ARBA" id="ARBA00022980"/>
    </source>
</evidence>
<dbReference type="PROSITE" id="PS00937">
    <property type="entry name" value="RIBOSOMAL_L20"/>
    <property type="match status" value="1"/>
</dbReference>
<dbReference type="PRINTS" id="PR00062">
    <property type="entry name" value="RIBOSOMALL20"/>
</dbReference>
<sequence>MPRAKSSVVSRKRHKKILKLAKGYRGSKSKLFRVANQQVMKSLMYAYRDRKARKRDFRRLWITRINAAARENGMSYNRFINGLRNAGVDINRKVLADLAVNDSKAFGQLVEMAKGQVQS</sequence>
<dbReference type="NCBIfam" id="TIGR01032">
    <property type="entry name" value="rplT_bact"/>
    <property type="match status" value="1"/>
</dbReference>
<evidence type="ECO:0000313" key="10">
    <source>
        <dbReference type="EMBL" id="TYO94554.1"/>
    </source>
</evidence>
<dbReference type="GO" id="GO:1990904">
    <property type="term" value="C:ribonucleoprotein complex"/>
    <property type="evidence" value="ECO:0007669"/>
    <property type="project" value="UniProtKB-KW"/>
</dbReference>
<comment type="function">
    <text evidence="6 8 9">Binds directly to 23S ribosomal RNA and is necessary for the in vitro assembly process of the 50S ribosomal subunit. It is not involved in the protein synthesizing functions of that subunit.</text>
</comment>
<dbReference type="GO" id="GO:0003735">
    <property type="term" value="F:structural constituent of ribosome"/>
    <property type="evidence" value="ECO:0007669"/>
    <property type="project" value="InterPro"/>
</dbReference>
<reference evidence="10 11" key="1">
    <citation type="submission" date="2019-07" db="EMBL/GenBank/DDBJ databases">
        <title>Genomic Encyclopedia of Type Strains, Phase I: the one thousand microbial genomes (KMG-I) project.</title>
        <authorList>
            <person name="Kyrpides N."/>
        </authorList>
    </citation>
    <scope>NUCLEOTIDE SEQUENCE [LARGE SCALE GENOMIC DNA]</scope>
    <source>
        <strain evidence="10 11">DSM 6562</strain>
    </source>
</reference>
<dbReference type="CDD" id="cd07026">
    <property type="entry name" value="Ribosomal_L20"/>
    <property type="match status" value="1"/>
</dbReference>
<dbReference type="InterPro" id="IPR035566">
    <property type="entry name" value="Ribosomal_protein_bL20_C"/>
</dbReference>
<dbReference type="Pfam" id="PF00453">
    <property type="entry name" value="Ribosomal_L20"/>
    <property type="match status" value="1"/>
</dbReference>
<organism evidence="10 11">
    <name type="scientific">Desulfallas thermosapovorans DSM 6562</name>
    <dbReference type="NCBI Taxonomy" id="1121431"/>
    <lineage>
        <taxon>Bacteria</taxon>
        <taxon>Bacillati</taxon>
        <taxon>Bacillota</taxon>
        <taxon>Clostridia</taxon>
        <taxon>Eubacteriales</taxon>
        <taxon>Desulfallaceae</taxon>
        <taxon>Desulfallas</taxon>
    </lineage>
</organism>
<dbReference type="GO" id="GO:0019843">
    <property type="term" value="F:rRNA binding"/>
    <property type="evidence" value="ECO:0007669"/>
    <property type="project" value="UniProtKB-UniRule"/>
</dbReference>
<evidence type="ECO:0000313" key="11">
    <source>
        <dbReference type="Proteomes" id="UP000323166"/>
    </source>
</evidence>
<dbReference type="GO" id="GO:0005840">
    <property type="term" value="C:ribosome"/>
    <property type="evidence" value="ECO:0007669"/>
    <property type="project" value="UniProtKB-KW"/>
</dbReference>
<dbReference type="InterPro" id="IPR005813">
    <property type="entry name" value="Ribosomal_bL20"/>
</dbReference>
<keyword evidence="3 8" id="KW-0694">RNA-binding</keyword>
<dbReference type="Proteomes" id="UP000323166">
    <property type="component" value="Unassembled WGS sequence"/>
</dbReference>
<evidence type="ECO:0000256" key="1">
    <source>
        <dbReference type="ARBA" id="ARBA00007698"/>
    </source>
</evidence>
<accession>A0A5S4ZPR4</accession>
<keyword evidence="2 8" id="KW-0699">rRNA-binding</keyword>
<dbReference type="Gene3D" id="1.10.1900.20">
    <property type="entry name" value="Ribosomal protein L20"/>
    <property type="match status" value="1"/>
</dbReference>
<evidence type="ECO:0000256" key="3">
    <source>
        <dbReference type="ARBA" id="ARBA00022884"/>
    </source>
</evidence>
<dbReference type="HAMAP" id="MF_00382">
    <property type="entry name" value="Ribosomal_bL20"/>
    <property type="match status" value="1"/>
</dbReference>
<gene>
    <name evidence="8" type="primary">rplT</name>
    <name evidence="10" type="ORF">LX24_02390</name>
</gene>
<evidence type="ECO:0000256" key="6">
    <source>
        <dbReference type="ARBA" id="ARBA00024775"/>
    </source>
</evidence>
<evidence type="ECO:0000256" key="2">
    <source>
        <dbReference type="ARBA" id="ARBA00022730"/>
    </source>
</evidence>
<comment type="similarity">
    <text evidence="1 8 9">Belongs to the bacterial ribosomal protein bL20 family.</text>
</comment>
<comment type="caution">
    <text evidence="10">The sequence shown here is derived from an EMBL/GenBank/DDBJ whole genome shotgun (WGS) entry which is preliminary data.</text>
</comment>
<dbReference type="InterPro" id="IPR049946">
    <property type="entry name" value="RIBOSOMAL_L20_CS"/>
</dbReference>
<dbReference type="RefSeq" id="WP_166512349.1">
    <property type="nucleotide sequence ID" value="NZ_VNHM01000014.1"/>
</dbReference>
<dbReference type="PANTHER" id="PTHR10986">
    <property type="entry name" value="39S RIBOSOMAL PROTEIN L20"/>
    <property type="match status" value="1"/>
</dbReference>
<keyword evidence="4 8" id="KW-0689">Ribosomal protein</keyword>
<evidence type="ECO:0000256" key="5">
    <source>
        <dbReference type="ARBA" id="ARBA00023274"/>
    </source>
</evidence>
<proteinExistence type="inferred from homology"/>
<evidence type="ECO:0000256" key="8">
    <source>
        <dbReference type="HAMAP-Rule" id="MF_00382"/>
    </source>
</evidence>
<keyword evidence="11" id="KW-1185">Reference proteome</keyword>